<feature type="domain" description="SnoaL-like" evidence="1">
    <location>
        <begin position="9"/>
        <end position="129"/>
    </location>
</feature>
<dbReference type="OrthoDB" id="4941530at2"/>
<dbReference type="Gene3D" id="3.10.450.50">
    <property type="match status" value="1"/>
</dbReference>
<keyword evidence="3" id="KW-1185">Reference proteome</keyword>
<organism evidence="2 3">
    <name type="scientific">Amycolatopsis acidicola</name>
    <dbReference type="NCBI Taxonomy" id="2596893"/>
    <lineage>
        <taxon>Bacteria</taxon>
        <taxon>Bacillati</taxon>
        <taxon>Actinomycetota</taxon>
        <taxon>Actinomycetes</taxon>
        <taxon>Pseudonocardiales</taxon>
        <taxon>Pseudonocardiaceae</taxon>
        <taxon>Amycolatopsis</taxon>
    </lineage>
</organism>
<evidence type="ECO:0000259" key="1">
    <source>
        <dbReference type="Pfam" id="PF13577"/>
    </source>
</evidence>
<gene>
    <name evidence="2" type="ORF">FPZ12_004785</name>
</gene>
<proteinExistence type="predicted"/>
<name>A0A5N0VJY2_9PSEU</name>
<reference evidence="2" key="1">
    <citation type="submission" date="2019-09" db="EMBL/GenBank/DDBJ databases">
        <authorList>
            <person name="Teo W.F.A."/>
            <person name="Duangmal K."/>
        </authorList>
    </citation>
    <scope>NUCLEOTIDE SEQUENCE [LARGE SCALE GENOMIC DNA]</scope>
    <source>
        <strain evidence="2">K81G1</strain>
    </source>
</reference>
<dbReference type="InterPro" id="IPR032710">
    <property type="entry name" value="NTF2-like_dom_sf"/>
</dbReference>
<evidence type="ECO:0000313" key="3">
    <source>
        <dbReference type="Proteomes" id="UP000319769"/>
    </source>
</evidence>
<dbReference type="CDD" id="cd00531">
    <property type="entry name" value="NTF2_like"/>
    <property type="match status" value="1"/>
</dbReference>
<protein>
    <submittedName>
        <fullName evidence="2">Nuclear transport factor 2 family protein</fullName>
    </submittedName>
</protein>
<comment type="caution">
    <text evidence="2">The sequence shown here is derived from an EMBL/GenBank/DDBJ whole genome shotgun (WGS) entry which is preliminary data.</text>
</comment>
<dbReference type="Proteomes" id="UP000319769">
    <property type="component" value="Unassembled WGS sequence"/>
</dbReference>
<dbReference type="SUPFAM" id="SSF54427">
    <property type="entry name" value="NTF2-like"/>
    <property type="match status" value="1"/>
</dbReference>
<dbReference type="Pfam" id="PF13577">
    <property type="entry name" value="SnoaL_4"/>
    <property type="match status" value="1"/>
</dbReference>
<dbReference type="AlphaFoldDB" id="A0A5N0VJY2"/>
<accession>A0A5N0VJY2</accession>
<evidence type="ECO:0000313" key="2">
    <source>
        <dbReference type="EMBL" id="KAA9165803.1"/>
    </source>
</evidence>
<sequence length="162" mass="18546">MDGVEARLRRLEDVHEIGQLRARYCQFLDDGRWAELAELFTEDGAFVGLSTARGRAALREFFPGLQRGPLTAWWHFSANETIDVDGDTASGETWLYQPCVVDGEAHIAAGRYRDRLERHEDRWLFAERRVTFFFWVPSSQAWGPGAIGWPPAAGALDERYRE</sequence>
<dbReference type="InterPro" id="IPR037401">
    <property type="entry name" value="SnoaL-like"/>
</dbReference>
<dbReference type="RefSeq" id="WP_144745720.1">
    <property type="nucleotide sequence ID" value="NZ_VMNW02000004.1"/>
</dbReference>
<dbReference type="EMBL" id="VMNW02000004">
    <property type="protein sequence ID" value="KAA9165803.1"/>
    <property type="molecule type" value="Genomic_DNA"/>
</dbReference>